<comment type="caution">
    <text evidence="2">The sequence shown here is derived from an EMBL/GenBank/DDBJ whole genome shotgun (WGS) entry which is preliminary data.</text>
</comment>
<protein>
    <submittedName>
        <fullName evidence="2">Amidohydrolase family protein</fullName>
    </submittedName>
</protein>
<dbReference type="InterPro" id="IPR051781">
    <property type="entry name" value="Metallo-dep_Hydrolase"/>
</dbReference>
<dbReference type="EMBL" id="QGHB01000001">
    <property type="protein sequence ID" value="PWK90479.1"/>
    <property type="molecule type" value="Genomic_DNA"/>
</dbReference>
<dbReference type="Gene3D" id="3.20.20.140">
    <property type="entry name" value="Metal-dependent hydrolases"/>
    <property type="match status" value="2"/>
</dbReference>
<feature type="domain" description="Amidohydrolase-related" evidence="1">
    <location>
        <begin position="90"/>
        <end position="453"/>
    </location>
</feature>
<keyword evidence="2" id="KW-0378">Hydrolase</keyword>
<organism evidence="2 3">
    <name type="scientific">Lentzea atacamensis</name>
    <dbReference type="NCBI Taxonomy" id="531938"/>
    <lineage>
        <taxon>Bacteria</taxon>
        <taxon>Bacillati</taxon>
        <taxon>Actinomycetota</taxon>
        <taxon>Actinomycetes</taxon>
        <taxon>Pseudonocardiales</taxon>
        <taxon>Pseudonocardiaceae</taxon>
        <taxon>Lentzea</taxon>
    </lineage>
</organism>
<dbReference type="InterPro" id="IPR011059">
    <property type="entry name" value="Metal-dep_hydrolase_composite"/>
</dbReference>
<name>A0A316IBW5_9PSEU</name>
<sequence length="482" mass="52490">MTDTTRREVLGWLAGLGAAAGTGLFAPGRAGASVDVTGGVTALRGVTLVDSSRVRSNTTIVLADNRILAIGTHDLPLPRGATVLDLPGKFVIPGLWDMHVHGAYLERITLPLCLVNGVTGIREMWGVAPIYELRERIERGEVLGPRLVVASTIIDGPHSTLPFALVVSTPDEGRQAVRDAKAQGADFVKVYSYLDRATLAAIADECARHDLTFAGHCSNHVALGDASDLGQRTFEHMYGLSLATSTREDELRQRIANLPLDPANSFAWFKQVLELEREAASSHSRSKAVRLAKLLRRNGSALCPTMVAMRVLSSPADKFANDPRLKYMPVSYRDYWRDGLKNWAPVTEQETRQQAEFLKRRMEQVAEMHDHGVDVLVGTDAGNPYVFSGFSVHDELELLVQAGLSPEAALRAGTRGTRLVPGGEANLVVLDGHPLKDIRNTQRIHTVLTRGRVLGPAERQRMLADVEKAAQEPIGAVQARCC</sequence>
<reference evidence="2 3" key="1">
    <citation type="submission" date="2018-05" db="EMBL/GenBank/DDBJ databases">
        <title>Genomic Encyclopedia of Type Strains, Phase IV (KMG-IV): sequencing the most valuable type-strain genomes for metagenomic binning, comparative biology and taxonomic classification.</title>
        <authorList>
            <person name="Goeker M."/>
        </authorList>
    </citation>
    <scope>NUCLEOTIDE SEQUENCE [LARGE SCALE GENOMIC DNA]</scope>
    <source>
        <strain evidence="2 3">DSM 45480</strain>
    </source>
</reference>
<evidence type="ECO:0000259" key="1">
    <source>
        <dbReference type="Pfam" id="PF01979"/>
    </source>
</evidence>
<dbReference type="GO" id="GO:0016810">
    <property type="term" value="F:hydrolase activity, acting on carbon-nitrogen (but not peptide) bonds"/>
    <property type="evidence" value="ECO:0007669"/>
    <property type="project" value="InterPro"/>
</dbReference>
<dbReference type="Proteomes" id="UP000246005">
    <property type="component" value="Unassembled WGS sequence"/>
</dbReference>
<dbReference type="SUPFAM" id="SSF51556">
    <property type="entry name" value="Metallo-dependent hydrolases"/>
    <property type="match status" value="1"/>
</dbReference>
<accession>A0A316IBW5</accession>
<dbReference type="PANTHER" id="PTHR43135:SF3">
    <property type="entry name" value="ALPHA-D-RIBOSE 1-METHYLPHOSPHONATE 5-TRIPHOSPHATE DIPHOSPHATASE"/>
    <property type="match status" value="1"/>
</dbReference>
<dbReference type="Pfam" id="PF01979">
    <property type="entry name" value="Amidohydro_1"/>
    <property type="match status" value="1"/>
</dbReference>
<dbReference type="PROSITE" id="PS51318">
    <property type="entry name" value="TAT"/>
    <property type="match status" value="1"/>
</dbReference>
<evidence type="ECO:0000313" key="2">
    <source>
        <dbReference type="EMBL" id="PWK90479.1"/>
    </source>
</evidence>
<proteinExistence type="predicted"/>
<dbReference type="Gene3D" id="2.30.40.10">
    <property type="entry name" value="Urease, subunit C, domain 1"/>
    <property type="match status" value="1"/>
</dbReference>
<dbReference type="InterPro" id="IPR006311">
    <property type="entry name" value="TAT_signal"/>
</dbReference>
<dbReference type="PANTHER" id="PTHR43135">
    <property type="entry name" value="ALPHA-D-RIBOSE 1-METHYLPHOSPHONATE 5-TRIPHOSPHATE DIPHOSPHATASE"/>
    <property type="match status" value="1"/>
</dbReference>
<dbReference type="InterPro" id="IPR006680">
    <property type="entry name" value="Amidohydro-rel"/>
</dbReference>
<evidence type="ECO:0000313" key="3">
    <source>
        <dbReference type="Proteomes" id="UP000246005"/>
    </source>
</evidence>
<dbReference type="AlphaFoldDB" id="A0A316IBW5"/>
<gene>
    <name evidence="2" type="ORF">C8D88_101495</name>
</gene>
<dbReference type="RefSeq" id="WP_109629533.1">
    <property type="nucleotide sequence ID" value="NZ_QGHB01000001.1"/>
</dbReference>
<dbReference type="InterPro" id="IPR032466">
    <property type="entry name" value="Metal_Hydrolase"/>
</dbReference>
<dbReference type="SUPFAM" id="SSF51338">
    <property type="entry name" value="Composite domain of metallo-dependent hydrolases"/>
    <property type="match status" value="1"/>
</dbReference>